<keyword evidence="1" id="KW-1133">Transmembrane helix</keyword>
<dbReference type="NCBIfam" id="TIGR02532">
    <property type="entry name" value="IV_pilin_GFxxxE"/>
    <property type="match status" value="1"/>
</dbReference>
<gene>
    <name evidence="2" type="ORF">Lsed01_00272</name>
</gene>
<reference evidence="2 3" key="1">
    <citation type="submission" date="2024-02" db="EMBL/GenBank/DDBJ databases">
        <title>Lysinimicrobium sediminis NBRC 112286.</title>
        <authorList>
            <person name="Ichikawa N."/>
            <person name="Katano-Makiyama Y."/>
            <person name="Hidaka K."/>
        </authorList>
    </citation>
    <scope>NUCLEOTIDE SEQUENCE [LARGE SCALE GENOMIC DNA]</scope>
    <source>
        <strain evidence="2 3">NBRC 112286</strain>
    </source>
</reference>
<evidence type="ECO:0008006" key="4">
    <source>
        <dbReference type="Google" id="ProtNLM"/>
    </source>
</evidence>
<evidence type="ECO:0000256" key="1">
    <source>
        <dbReference type="SAM" id="Phobius"/>
    </source>
</evidence>
<comment type="caution">
    <text evidence="2">The sequence shown here is derived from an EMBL/GenBank/DDBJ whole genome shotgun (WGS) entry which is preliminary data.</text>
</comment>
<feature type="transmembrane region" description="Helical" evidence="1">
    <location>
        <begin position="20"/>
        <end position="41"/>
    </location>
</feature>
<name>A0ABP9WFI0_9MICO</name>
<evidence type="ECO:0000313" key="3">
    <source>
        <dbReference type="Proteomes" id="UP001426770"/>
    </source>
</evidence>
<proteinExistence type="predicted"/>
<dbReference type="EMBL" id="BAABRR010000001">
    <property type="protein sequence ID" value="GAA5517856.1"/>
    <property type="molecule type" value="Genomic_DNA"/>
</dbReference>
<dbReference type="PROSITE" id="PS00409">
    <property type="entry name" value="PROKAR_NTER_METHYL"/>
    <property type="match status" value="1"/>
</dbReference>
<dbReference type="Proteomes" id="UP001426770">
    <property type="component" value="Unassembled WGS sequence"/>
</dbReference>
<evidence type="ECO:0000313" key="2">
    <source>
        <dbReference type="EMBL" id="GAA5517856.1"/>
    </source>
</evidence>
<keyword evidence="3" id="KW-1185">Reference proteome</keyword>
<protein>
    <recommendedName>
        <fullName evidence="4">Prepilin-type N-terminal cleavage/methylation domain-containing protein</fullName>
    </recommendedName>
</protein>
<accession>A0ABP9WFI0</accession>
<dbReference type="Pfam" id="PF07963">
    <property type="entry name" value="N_methyl"/>
    <property type="match status" value="1"/>
</dbReference>
<keyword evidence="1" id="KW-0472">Membrane</keyword>
<dbReference type="InterPro" id="IPR012902">
    <property type="entry name" value="N_methyl_site"/>
</dbReference>
<organism evidence="2 3">
    <name type="scientific">Demequina sediminis</name>
    <dbReference type="NCBI Taxonomy" id="1930058"/>
    <lineage>
        <taxon>Bacteria</taxon>
        <taxon>Bacillati</taxon>
        <taxon>Actinomycetota</taxon>
        <taxon>Actinomycetes</taxon>
        <taxon>Micrococcales</taxon>
        <taxon>Demequinaceae</taxon>
        <taxon>Demequina</taxon>
    </lineage>
</organism>
<sequence length="609" mass="60889">MRAMSRHRVLGQRDGGFTLVEVIVAMFVLAIVMLSIVFVQAKALTTNAESQARQQATAAANQAMEQLRAMPWNYLRKGLYSGFVTAAGGDSYVSGSTLTVTGTPYTLKMGTTATDLAKPWPPLFDASGSNKQTLTSGSGNGTSIELRSYTTTVSGAGATDAVGLIVVATWTKPSDGSTQRTVLTSTAYAPTGSTCGSTETAPFLAACQASFEATASASRVDVSVTASTDDGLGESPVLPGSSYYSMHMSTAGAAARVSSQQVSNASAFAPFGGVEWDDSDPTTEPAAQGWSKGFTQYSLRASNDTTTGAAPANPVGVSGAGASSVGSIAGGVFSLAARSDESRLASLAATTTQSCSTGLASAIAAGAPCAHAGLSANASGTGQMTLSVSGEELLLAGVKASPTTSVNHAWAGRFLTVAGNASVGCQTLSGSGCASAGAQQTFGSVVIGDVQTGTEWDANAANGLVVISGYSDAVSVQRGVGFASTAPAFSRSASVTYWNGTGYSSPVAITASSAFTADVPAVTWTTGAAVITATARLQVTGSSASVKSSTACKGVEGCSVTATNGYVSVVTEYHVAPAGGSTFAPWRIAVATTINGSQAAALFKEAPNA</sequence>
<keyword evidence="1" id="KW-0812">Transmembrane</keyword>